<gene>
    <name evidence="3" type="ORF">Mal64_34880</name>
</gene>
<dbReference type="RefSeq" id="WP_146402619.1">
    <property type="nucleotide sequence ID" value="NZ_SJPQ01000004.1"/>
</dbReference>
<dbReference type="OrthoDB" id="289671at2"/>
<feature type="region of interest" description="Disordered" evidence="1">
    <location>
        <begin position="153"/>
        <end position="230"/>
    </location>
</feature>
<feature type="signal peptide" evidence="2">
    <location>
        <begin position="1"/>
        <end position="20"/>
    </location>
</feature>
<dbReference type="PROSITE" id="PS51257">
    <property type="entry name" value="PROKAR_LIPOPROTEIN"/>
    <property type="match status" value="1"/>
</dbReference>
<sequence length="230" mass="22966" precursor="true">MRLLTRTKWCCLLGAAALLAAGCGEKPQASVTGTVLVDGELASSGTVTLHPVGEGGVVATGRIHKDGSFVVKSGQGDRDDPDRSTIAAGEYVVTVVVNAPPKPSDTSLAGPPLPGGRLTAAKYADKSTSDLRYTIGTGAEVLSLTLEGEPISAPAEASADGAGEESEDAEEATTEGANAEEATADGEDAEAGSAPENSSEGEEDEPAPEVESPAAEAAETAPSTEENTGA</sequence>
<evidence type="ECO:0000313" key="3">
    <source>
        <dbReference type="EMBL" id="TWT86659.1"/>
    </source>
</evidence>
<evidence type="ECO:0000256" key="2">
    <source>
        <dbReference type="SAM" id="SignalP"/>
    </source>
</evidence>
<evidence type="ECO:0000313" key="4">
    <source>
        <dbReference type="Proteomes" id="UP000315440"/>
    </source>
</evidence>
<proteinExistence type="predicted"/>
<evidence type="ECO:0000256" key="1">
    <source>
        <dbReference type="SAM" id="MobiDB-lite"/>
    </source>
</evidence>
<keyword evidence="2" id="KW-0732">Signal</keyword>
<feature type="chain" id="PRO_5022959519" description="Carboxypeptidase regulatory-like domain-containing protein" evidence="2">
    <location>
        <begin position="21"/>
        <end position="230"/>
    </location>
</feature>
<feature type="compositionally biased region" description="Acidic residues" evidence="1">
    <location>
        <begin position="199"/>
        <end position="208"/>
    </location>
</feature>
<dbReference type="Proteomes" id="UP000315440">
    <property type="component" value="Unassembled WGS sequence"/>
</dbReference>
<organism evidence="3 4">
    <name type="scientific">Pseudobythopirellula maris</name>
    <dbReference type="NCBI Taxonomy" id="2527991"/>
    <lineage>
        <taxon>Bacteria</taxon>
        <taxon>Pseudomonadati</taxon>
        <taxon>Planctomycetota</taxon>
        <taxon>Planctomycetia</taxon>
        <taxon>Pirellulales</taxon>
        <taxon>Lacipirellulaceae</taxon>
        <taxon>Pseudobythopirellula</taxon>
    </lineage>
</organism>
<dbReference type="AlphaFoldDB" id="A0A5C5ZGW3"/>
<accession>A0A5C5ZGW3</accession>
<reference evidence="3 4" key="1">
    <citation type="submission" date="2019-02" db="EMBL/GenBank/DDBJ databases">
        <title>Deep-cultivation of Planctomycetes and their phenomic and genomic characterization uncovers novel biology.</title>
        <authorList>
            <person name="Wiegand S."/>
            <person name="Jogler M."/>
            <person name="Boedeker C."/>
            <person name="Pinto D."/>
            <person name="Vollmers J."/>
            <person name="Rivas-Marin E."/>
            <person name="Kohn T."/>
            <person name="Peeters S.H."/>
            <person name="Heuer A."/>
            <person name="Rast P."/>
            <person name="Oberbeckmann S."/>
            <person name="Bunk B."/>
            <person name="Jeske O."/>
            <person name="Meyerdierks A."/>
            <person name="Storesund J.E."/>
            <person name="Kallscheuer N."/>
            <person name="Luecker S."/>
            <person name="Lage O.M."/>
            <person name="Pohl T."/>
            <person name="Merkel B.J."/>
            <person name="Hornburger P."/>
            <person name="Mueller R.-W."/>
            <person name="Bruemmer F."/>
            <person name="Labrenz M."/>
            <person name="Spormann A.M."/>
            <person name="Op Den Camp H."/>
            <person name="Overmann J."/>
            <person name="Amann R."/>
            <person name="Jetten M.S.M."/>
            <person name="Mascher T."/>
            <person name="Medema M.H."/>
            <person name="Devos D.P."/>
            <person name="Kaster A.-K."/>
            <person name="Ovreas L."/>
            <person name="Rohde M."/>
            <person name="Galperin M.Y."/>
            <person name="Jogler C."/>
        </authorList>
    </citation>
    <scope>NUCLEOTIDE SEQUENCE [LARGE SCALE GENOMIC DNA]</scope>
    <source>
        <strain evidence="3 4">Mal64</strain>
    </source>
</reference>
<feature type="compositionally biased region" description="Low complexity" evidence="1">
    <location>
        <begin position="209"/>
        <end position="230"/>
    </location>
</feature>
<feature type="compositionally biased region" description="Acidic residues" evidence="1">
    <location>
        <begin position="162"/>
        <end position="173"/>
    </location>
</feature>
<comment type="caution">
    <text evidence="3">The sequence shown here is derived from an EMBL/GenBank/DDBJ whole genome shotgun (WGS) entry which is preliminary data.</text>
</comment>
<keyword evidence="4" id="KW-1185">Reference proteome</keyword>
<evidence type="ECO:0008006" key="5">
    <source>
        <dbReference type="Google" id="ProtNLM"/>
    </source>
</evidence>
<protein>
    <recommendedName>
        <fullName evidence="5">Carboxypeptidase regulatory-like domain-containing protein</fullName>
    </recommendedName>
</protein>
<name>A0A5C5ZGW3_9BACT</name>
<dbReference type="EMBL" id="SJPQ01000004">
    <property type="protein sequence ID" value="TWT86659.1"/>
    <property type="molecule type" value="Genomic_DNA"/>
</dbReference>